<sequence>MPHEPYNASCGIATSCNFPLASAVNAHEMNCSATNSKRESEEDADEWDMLHFARCMWHLLKLT</sequence>
<organism evidence="1 2">
    <name type="scientific">Ceratitis capitata</name>
    <name type="common">Mediterranean fruit fly</name>
    <name type="synonym">Tephritis capitata</name>
    <dbReference type="NCBI Taxonomy" id="7213"/>
    <lineage>
        <taxon>Eukaryota</taxon>
        <taxon>Metazoa</taxon>
        <taxon>Ecdysozoa</taxon>
        <taxon>Arthropoda</taxon>
        <taxon>Hexapoda</taxon>
        <taxon>Insecta</taxon>
        <taxon>Pterygota</taxon>
        <taxon>Neoptera</taxon>
        <taxon>Endopterygota</taxon>
        <taxon>Diptera</taxon>
        <taxon>Brachycera</taxon>
        <taxon>Muscomorpha</taxon>
        <taxon>Tephritoidea</taxon>
        <taxon>Tephritidae</taxon>
        <taxon>Ceratitis</taxon>
        <taxon>Ceratitis</taxon>
    </lineage>
</organism>
<gene>
    <name evidence="1" type="ORF">CCAP1982_LOCUS20990</name>
</gene>
<proteinExistence type="predicted"/>
<evidence type="ECO:0000313" key="1">
    <source>
        <dbReference type="EMBL" id="CAD7012891.1"/>
    </source>
</evidence>
<reference evidence="1" key="1">
    <citation type="submission" date="2020-11" db="EMBL/GenBank/DDBJ databases">
        <authorList>
            <person name="Whitehead M."/>
        </authorList>
    </citation>
    <scope>NUCLEOTIDE SEQUENCE</scope>
    <source>
        <strain evidence="1">EGII</strain>
    </source>
</reference>
<name>A0A811VD20_CERCA</name>
<evidence type="ECO:0000313" key="2">
    <source>
        <dbReference type="Proteomes" id="UP000606786"/>
    </source>
</evidence>
<dbReference type="AlphaFoldDB" id="A0A811VD20"/>
<protein>
    <submittedName>
        <fullName evidence="1">(Mediterranean fruit fly) hypothetical protein</fullName>
    </submittedName>
</protein>
<dbReference type="EMBL" id="CAJHJT010000056">
    <property type="protein sequence ID" value="CAD7012891.1"/>
    <property type="molecule type" value="Genomic_DNA"/>
</dbReference>
<dbReference type="Proteomes" id="UP000606786">
    <property type="component" value="Unassembled WGS sequence"/>
</dbReference>
<comment type="caution">
    <text evidence="1">The sequence shown here is derived from an EMBL/GenBank/DDBJ whole genome shotgun (WGS) entry which is preliminary data.</text>
</comment>
<keyword evidence="2" id="KW-1185">Reference proteome</keyword>
<accession>A0A811VD20</accession>